<feature type="transmembrane region" description="Helical" evidence="1">
    <location>
        <begin position="114"/>
        <end position="134"/>
    </location>
</feature>
<feature type="transmembrane region" description="Helical" evidence="1">
    <location>
        <begin position="46"/>
        <end position="67"/>
    </location>
</feature>
<evidence type="ECO:0000313" key="2">
    <source>
        <dbReference type="EMBL" id="CUN59202.1"/>
    </source>
</evidence>
<feature type="transmembrane region" description="Helical" evidence="1">
    <location>
        <begin position="21"/>
        <end position="40"/>
    </location>
</feature>
<dbReference type="AlphaFoldDB" id="A0A173Y4Z1"/>
<proteinExistence type="predicted"/>
<feature type="transmembrane region" description="Helical" evidence="1">
    <location>
        <begin position="88"/>
        <end position="108"/>
    </location>
</feature>
<dbReference type="RefSeq" id="WP_055652965.1">
    <property type="nucleotide sequence ID" value="NZ_CABIXC010000001.1"/>
</dbReference>
<gene>
    <name evidence="2" type="ORF">ERS852407_00649</name>
</gene>
<reference evidence="2 3" key="1">
    <citation type="submission" date="2015-09" db="EMBL/GenBank/DDBJ databases">
        <authorList>
            <consortium name="Pathogen Informatics"/>
        </authorList>
    </citation>
    <scope>NUCLEOTIDE SEQUENCE [LARGE SCALE GENOMIC DNA]</scope>
    <source>
        <strain evidence="2 3">2789STDY5608850</strain>
    </source>
</reference>
<sequence length="146" mass="16523">MNNKYSAGQKPTFTRKISPKMGLLGFLGLSGFLGFLPRFFREDGILPVPFPLIFFCFFGFFGFYYEGKMSGTMIDERYLANENRASAMANKVALTLIIAVALLSMSAFRINNPYVMLKLLIAVIGFAFGLSLFLQQYLLYRFENGE</sequence>
<dbReference type="EMBL" id="CYZE01000001">
    <property type="protein sequence ID" value="CUN59202.1"/>
    <property type="molecule type" value="Genomic_DNA"/>
</dbReference>
<dbReference type="Proteomes" id="UP000095651">
    <property type="component" value="Unassembled WGS sequence"/>
</dbReference>
<keyword evidence="1" id="KW-0472">Membrane</keyword>
<accession>A0A173Y4Z1</accession>
<evidence type="ECO:0000313" key="3">
    <source>
        <dbReference type="Proteomes" id="UP000095651"/>
    </source>
</evidence>
<organism evidence="2 3">
    <name type="scientific">Hungatella hathewayi</name>
    <dbReference type="NCBI Taxonomy" id="154046"/>
    <lineage>
        <taxon>Bacteria</taxon>
        <taxon>Bacillati</taxon>
        <taxon>Bacillota</taxon>
        <taxon>Clostridia</taxon>
        <taxon>Lachnospirales</taxon>
        <taxon>Lachnospiraceae</taxon>
        <taxon>Hungatella</taxon>
    </lineage>
</organism>
<keyword evidence="1" id="KW-1133">Transmembrane helix</keyword>
<keyword evidence="1" id="KW-0812">Transmembrane</keyword>
<evidence type="ECO:0000256" key="1">
    <source>
        <dbReference type="SAM" id="Phobius"/>
    </source>
</evidence>
<name>A0A173Y4Z1_9FIRM</name>
<protein>
    <submittedName>
        <fullName evidence="2">Protein of uncharacterized function (DUF3796)</fullName>
    </submittedName>
</protein>